<keyword evidence="2" id="KW-1185">Reference proteome</keyword>
<protein>
    <submittedName>
        <fullName evidence="1">Uncharacterized protein</fullName>
    </submittedName>
</protein>
<dbReference type="AlphaFoldDB" id="A0A654M146"/>
<dbReference type="Proteomes" id="UP000058925">
    <property type="component" value="Chromosome"/>
</dbReference>
<proteinExistence type="predicted"/>
<name>A0A654M146_9ARCH</name>
<evidence type="ECO:0000313" key="1">
    <source>
        <dbReference type="EMBL" id="ALI36887.1"/>
    </source>
</evidence>
<organism evidence="1 2">
    <name type="scientific">Candidatus Nitrosocosmicus oleophilus</name>
    <dbReference type="NCBI Taxonomy" id="1353260"/>
    <lineage>
        <taxon>Archaea</taxon>
        <taxon>Nitrososphaerota</taxon>
        <taxon>Nitrososphaeria</taxon>
        <taxon>Nitrososphaerales</taxon>
        <taxon>Nitrososphaeraceae</taxon>
        <taxon>Candidatus Nitrosocosmicus</taxon>
    </lineage>
</organism>
<dbReference type="EMBL" id="CP012850">
    <property type="protein sequence ID" value="ALI36887.1"/>
    <property type="molecule type" value="Genomic_DNA"/>
</dbReference>
<reference evidence="2" key="1">
    <citation type="submission" date="2015-10" db="EMBL/GenBank/DDBJ databases">
        <title>Niche specialization of a soil ammonia-oxidizing archaeon, Candidatus Nitrosocosmicus oleophilus.</title>
        <authorList>
            <person name="Jung M.-Y."/>
            <person name="Rhee S.-K."/>
        </authorList>
    </citation>
    <scope>NUCLEOTIDE SEQUENCE [LARGE SCALE GENOMIC DNA]</scope>
    <source>
        <strain evidence="2">MY3</strain>
    </source>
</reference>
<sequence>MGEVNSLPLKVIINFMVYFSQKKTSSYLNIGSLVYTWQNAGSSLQINILMDRDTNINALIDITLCSYFRSISKKHVSILGAL</sequence>
<accession>A0A654M146</accession>
<evidence type="ECO:0000313" key="2">
    <source>
        <dbReference type="Proteomes" id="UP000058925"/>
    </source>
</evidence>
<gene>
    <name evidence="1" type="ORF">NMY3_02697</name>
</gene>
<dbReference type="KEGG" id="taa:NMY3_02697"/>